<dbReference type="AlphaFoldDB" id="A0A0A9XMV8"/>
<evidence type="ECO:0000256" key="1">
    <source>
        <dbReference type="ARBA" id="ARBA00022692"/>
    </source>
</evidence>
<feature type="domain" description="ABC transmembrane type-1" evidence="5">
    <location>
        <begin position="2"/>
        <end position="114"/>
    </location>
</feature>
<evidence type="ECO:0000313" key="6">
    <source>
        <dbReference type="EMBL" id="JAG21319.1"/>
    </source>
</evidence>
<organism evidence="6">
    <name type="scientific">Lygus hesperus</name>
    <name type="common">Western plant bug</name>
    <dbReference type="NCBI Taxonomy" id="30085"/>
    <lineage>
        <taxon>Eukaryota</taxon>
        <taxon>Metazoa</taxon>
        <taxon>Ecdysozoa</taxon>
        <taxon>Arthropoda</taxon>
        <taxon>Hexapoda</taxon>
        <taxon>Insecta</taxon>
        <taxon>Pterygota</taxon>
        <taxon>Neoptera</taxon>
        <taxon>Paraneoptera</taxon>
        <taxon>Hemiptera</taxon>
        <taxon>Heteroptera</taxon>
        <taxon>Panheteroptera</taxon>
        <taxon>Cimicomorpha</taxon>
        <taxon>Miridae</taxon>
        <taxon>Mirini</taxon>
        <taxon>Lygus</taxon>
    </lineage>
</organism>
<sequence>MYKQGGVASLLLTWLYYLVFALFSLRCAPNMEKLVEQRMRKEGAIRAAQQRLMTYIESVLLLHGFDTERRHLRKLFALAIEQAQVANFVLCRFSLVSLLYTRYGSIIAGYVIALLGLLCTTRQRGVMRGQRT</sequence>
<feature type="transmembrane region" description="Helical" evidence="4">
    <location>
        <begin position="6"/>
        <end position="25"/>
    </location>
</feature>
<gene>
    <name evidence="6" type="primary">abcD2</name>
    <name evidence="6" type="ORF">CM83_41840</name>
</gene>
<protein>
    <submittedName>
        <fullName evidence="6">ABC transporter D family member 2</fullName>
    </submittedName>
</protein>
<dbReference type="Pfam" id="PF06472">
    <property type="entry name" value="ABC_membrane_2"/>
    <property type="match status" value="1"/>
</dbReference>
<keyword evidence="3 4" id="KW-0472">Membrane</keyword>
<reference evidence="6" key="2">
    <citation type="submission" date="2014-07" db="EMBL/GenBank/DDBJ databases">
        <authorList>
            <person name="Hull J."/>
        </authorList>
    </citation>
    <scope>NUCLEOTIDE SEQUENCE</scope>
</reference>
<feature type="transmembrane region" description="Helical" evidence="4">
    <location>
        <begin position="101"/>
        <end position="121"/>
    </location>
</feature>
<evidence type="ECO:0000259" key="5">
    <source>
        <dbReference type="Pfam" id="PF06472"/>
    </source>
</evidence>
<dbReference type="GO" id="GO:0005524">
    <property type="term" value="F:ATP binding"/>
    <property type="evidence" value="ECO:0007669"/>
    <property type="project" value="InterPro"/>
</dbReference>
<keyword evidence="1 4" id="KW-0812">Transmembrane</keyword>
<evidence type="ECO:0000256" key="3">
    <source>
        <dbReference type="ARBA" id="ARBA00023136"/>
    </source>
</evidence>
<dbReference type="GO" id="GO:0140359">
    <property type="term" value="F:ABC-type transporter activity"/>
    <property type="evidence" value="ECO:0007669"/>
    <property type="project" value="InterPro"/>
</dbReference>
<proteinExistence type="predicted"/>
<evidence type="ECO:0000256" key="4">
    <source>
        <dbReference type="SAM" id="Phobius"/>
    </source>
</evidence>
<reference evidence="6" key="1">
    <citation type="journal article" date="2014" name="PLoS ONE">
        <title>Transcriptome-Based Identification of ABC Transporters in the Western Tarnished Plant Bug Lygus hesperus.</title>
        <authorList>
            <person name="Hull J.J."/>
            <person name="Chaney K."/>
            <person name="Geib S.M."/>
            <person name="Fabrick J.A."/>
            <person name="Brent C.S."/>
            <person name="Walsh D."/>
            <person name="Lavine L.C."/>
        </authorList>
    </citation>
    <scope>NUCLEOTIDE SEQUENCE</scope>
</reference>
<dbReference type="EMBL" id="GBHO01022285">
    <property type="protein sequence ID" value="JAG21319.1"/>
    <property type="molecule type" value="Transcribed_RNA"/>
</dbReference>
<keyword evidence="2 4" id="KW-1133">Transmembrane helix</keyword>
<dbReference type="InterPro" id="IPR011527">
    <property type="entry name" value="ABC1_TM_dom"/>
</dbReference>
<name>A0A0A9XMV8_LYGHE</name>
<dbReference type="GO" id="GO:0016020">
    <property type="term" value="C:membrane"/>
    <property type="evidence" value="ECO:0007669"/>
    <property type="project" value="InterPro"/>
</dbReference>
<evidence type="ECO:0000256" key="2">
    <source>
        <dbReference type="ARBA" id="ARBA00022989"/>
    </source>
</evidence>
<accession>A0A0A9XMV8</accession>